<dbReference type="GO" id="GO:0005524">
    <property type="term" value="F:ATP binding"/>
    <property type="evidence" value="ECO:0007669"/>
    <property type="project" value="UniProtKB-UniRule"/>
</dbReference>
<sequence>MNVIFISPQFPHYYYNFCLRLKERGARVLGIGDTPYDGVDDNTKNALDEYYYIPDLQNYEDVYRAVGFYTAKYGKIDWIESENEYWLYLEAHLRTDFNVTTGPKLVDMDQLRHKSKMKDVYQSAGIPVAKYAYLDSLETGLHFAREVGYPVIVKPDDGMGASCTYKLTSDEEFQKIYPTLDQNTQFIVEDYVPGNVETFEGITDSHGNILMSTSHVMCDPVMDMVNEHLDTTFYQQPVFASDIYDIGERTVKAFGTKSRFFHFEFIRLTEDKDYLGKKGDLVGLEVNMRAPGAYIPDMMNLAYDVDVYTIWADMILYDQCFYDINRQYWVGYAGRRKDVQYALSNEQIMKRYGQFIALEDDVDVALAEAMSDHIFLFRTKDKEKLFKIMHEITQHAYTKRLSRK</sequence>
<dbReference type="Gene3D" id="3.30.1490.20">
    <property type="entry name" value="ATP-grasp fold, A domain"/>
    <property type="match status" value="1"/>
</dbReference>
<keyword evidence="7" id="KW-1185">Reference proteome</keyword>
<evidence type="ECO:0000313" key="7">
    <source>
        <dbReference type="Proteomes" id="UP000442619"/>
    </source>
</evidence>
<evidence type="ECO:0000256" key="3">
    <source>
        <dbReference type="ARBA" id="ARBA00022840"/>
    </source>
</evidence>
<dbReference type="InterPro" id="IPR011761">
    <property type="entry name" value="ATP-grasp"/>
</dbReference>
<dbReference type="Proteomes" id="UP000442619">
    <property type="component" value="Unassembled WGS sequence"/>
</dbReference>
<dbReference type="PANTHER" id="PTHR43585:SF2">
    <property type="entry name" value="ATP-GRASP ENZYME FSQD"/>
    <property type="match status" value="1"/>
</dbReference>
<keyword evidence="2 4" id="KW-0547">Nucleotide-binding</keyword>
<dbReference type="Gene3D" id="3.30.470.20">
    <property type="entry name" value="ATP-grasp fold, B domain"/>
    <property type="match status" value="1"/>
</dbReference>
<reference evidence="6 7" key="1">
    <citation type="submission" date="2019-08" db="EMBL/GenBank/DDBJ databases">
        <title>In-depth cultivation of the pig gut microbiome towards novel bacterial diversity and tailored functional studies.</title>
        <authorList>
            <person name="Wylensek D."/>
            <person name="Hitch T.C.A."/>
            <person name="Clavel T."/>
        </authorList>
    </citation>
    <scope>NUCLEOTIDE SEQUENCE [LARGE SCALE GENOMIC DNA]</scope>
    <source>
        <strain evidence="6 7">CA-Schmier-601-WT-3</strain>
    </source>
</reference>
<dbReference type="RefSeq" id="WP_154515049.1">
    <property type="nucleotide sequence ID" value="NZ_VUNM01000007.1"/>
</dbReference>
<evidence type="ECO:0000313" key="6">
    <source>
        <dbReference type="EMBL" id="MST88921.1"/>
    </source>
</evidence>
<dbReference type="PROSITE" id="PS50975">
    <property type="entry name" value="ATP_GRASP"/>
    <property type="match status" value="1"/>
</dbReference>
<dbReference type="AlphaFoldDB" id="A0A844FSF7"/>
<dbReference type="EMBL" id="VUNM01000007">
    <property type="protein sequence ID" value="MST88921.1"/>
    <property type="molecule type" value="Genomic_DNA"/>
</dbReference>
<dbReference type="InterPro" id="IPR013815">
    <property type="entry name" value="ATP_grasp_subdomain_1"/>
</dbReference>
<dbReference type="Pfam" id="PF02786">
    <property type="entry name" value="CPSase_L_D2"/>
    <property type="match status" value="1"/>
</dbReference>
<protein>
    <submittedName>
        <fullName evidence="6">ATP-grasp domain-containing protein</fullName>
    </submittedName>
</protein>
<dbReference type="SUPFAM" id="SSF56059">
    <property type="entry name" value="Glutathione synthetase ATP-binding domain-like"/>
    <property type="match status" value="1"/>
</dbReference>
<comment type="caution">
    <text evidence="6">The sequence shown here is derived from an EMBL/GenBank/DDBJ whole genome shotgun (WGS) entry which is preliminary data.</text>
</comment>
<proteinExistence type="predicted"/>
<dbReference type="PANTHER" id="PTHR43585">
    <property type="entry name" value="FUMIPYRROLE BIOSYNTHESIS PROTEIN C"/>
    <property type="match status" value="1"/>
</dbReference>
<dbReference type="InterPro" id="IPR005479">
    <property type="entry name" value="CPAse_ATP-bd"/>
</dbReference>
<dbReference type="InterPro" id="IPR052032">
    <property type="entry name" value="ATP-dep_AA_Ligase"/>
</dbReference>
<evidence type="ECO:0000256" key="1">
    <source>
        <dbReference type="ARBA" id="ARBA00022598"/>
    </source>
</evidence>
<gene>
    <name evidence="6" type="ORF">FYJ79_04905</name>
</gene>
<organism evidence="6 7">
    <name type="scientific">Sharpea porci</name>
    <dbReference type="NCBI Taxonomy" id="2652286"/>
    <lineage>
        <taxon>Bacteria</taxon>
        <taxon>Bacillati</taxon>
        <taxon>Bacillota</taxon>
        <taxon>Erysipelotrichia</taxon>
        <taxon>Erysipelotrichales</taxon>
        <taxon>Coprobacillaceae</taxon>
        <taxon>Sharpea</taxon>
    </lineage>
</organism>
<evidence type="ECO:0000259" key="5">
    <source>
        <dbReference type="PROSITE" id="PS50975"/>
    </source>
</evidence>
<feature type="domain" description="ATP-grasp" evidence="5">
    <location>
        <begin position="118"/>
        <end position="316"/>
    </location>
</feature>
<dbReference type="GO" id="GO:0046872">
    <property type="term" value="F:metal ion binding"/>
    <property type="evidence" value="ECO:0007669"/>
    <property type="project" value="InterPro"/>
</dbReference>
<keyword evidence="1" id="KW-0436">Ligase</keyword>
<name>A0A844FSF7_9FIRM</name>
<evidence type="ECO:0000256" key="2">
    <source>
        <dbReference type="ARBA" id="ARBA00022741"/>
    </source>
</evidence>
<accession>A0A844FSF7</accession>
<keyword evidence="3 4" id="KW-0067">ATP-binding</keyword>
<dbReference type="GO" id="GO:0016874">
    <property type="term" value="F:ligase activity"/>
    <property type="evidence" value="ECO:0007669"/>
    <property type="project" value="UniProtKB-KW"/>
</dbReference>
<dbReference type="Gene3D" id="3.40.50.20">
    <property type="match status" value="1"/>
</dbReference>
<evidence type="ECO:0000256" key="4">
    <source>
        <dbReference type="PROSITE-ProRule" id="PRU00409"/>
    </source>
</evidence>